<comment type="caution">
    <text evidence="1">The sequence shown here is derived from an EMBL/GenBank/DDBJ whole genome shotgun (WGS) entry which is preliminary data.</text>
</comment>
<keyword evidence="2" id="KW-1185">Reference proteome</keyword>
<sequence length="694" mass="76289">MLEPAITICQTDSRDTRGSEWDEVHRDIQAVKAGADQTIKRAMGFELMPALGLLGEVIELELRCAERARMVSHAGHRAINEAWYEAQERVTGAIAQVVICCIRSGAKERLFGMLMSALSLGDKLSTAAMHRPYRHAEAILKHLSSTPSQLSTAVSAYNAVKAHSTDCFGKMSPEICSEFVKLLQERGQFLDAVRWALAFPCSHLNRLALESIFISLSSLHDARPRPSVATLSSLQRLPDHFLDIFKDNGFGVDTHILNQYLQARLKLARLRKVPPEATVRDVLLHFESAGVATDEVTCAIILRGFEGNSHQDAVAEVLDNMQAEAKKSRSSTKLADTEGKEVAALYPTMARLWLRQGQWGRVESLLARTRASGLKLSPRFVSSILEALLVRGHYDTARDFLCKYTDLWPLLVEASANYTHHTASNSELVGNVHLALRIVWLMCKIGHIDSALRAFELAAVCNGPSSVKGKNYGPILTAILNQILETIVVGSFDECLADVVEGRRVRRWADSCSWSAASTHADGDGGGMAAYIRLFRIAARGGVYHDTQTYNILLLAASQRLYDGNAHSFGSPHYSQSGGPGIVGSGSGCGRTAVSMPSPALLVLMIYLLMRGEGLVPDLVTALATVPSLAVLGKLDLAGQLWRQVSGVPSQPYCYPHHRHYYSPMEIKRAICDQIALLDMPDEHRRHIRRILGR</sequence>
<proteinExistence type="predicted"/>
<gene>
    <name evidence="1" type="ORF">EV182_001883</name>
</gene>
<evidence type="ECO:0000313" key="1">
    <source>
        <dbReference type="EMBL" id="KAJ1675126.1"/>
    </source>
</evidence>
<name>A0ACC1HFK3_9FUNG</name>
<organism evidence="1 2">
    <name type="scientific">Spiromyces aspiralis</name>
    <dbReference type="NCBI Taxonomy" id="68401"/>
    <lineage>
        <taxon>Eukaryota</taxon>
        <taxon>Fungi</taxon>
        <taxon>Fungi incertae sedis</taxon>
        <taxon>Zoopagomycota</taxon>
        <taxon>Kickxellomycotina</taxon>
        <taxon>Kickxellomycetes</taxon>
        <taxon>Kickxellales</taxon>
        <taxon>Kickxellaceae</taxon>
        <taxon>Spiromyces</taxon>
    </lineage>
</organism>
<dbReference type="Proteomes" id="UP001145114">
    <property type="component" value="Unassembled WGS sequence"/>
</dbReference>
<dbReference type="EMBL" id="JAMZIH010005474">
    <property type="protein sequence ID" value="KAJ1675126.1"/>
    <property type="molecule type" value="Genomic_DNA"/>
</dbReference>
<reference evidence="1" key="1">
    <citation type="submission" date="2022-06" db="EMBL/GenBank/DDBJ databases">
        <title>Phylogenomic reconstructions and comparative analyses of Kickxellomycotina fungi.</title>
        <authorList>
            <person name="Reynolds N.K."/>
            <person name="Stajich J.E."/>
            <person name="Barry K."/>
            <person name="Grigoriev I.V."/>
            <person name="Crous P."/>
            <person name="Smith M.E."/>
        </authorList>
    </citation>
    <scope>NUCLEOTIDE SEQUENCE</scope>
    <source>
        <strain evidence="1">RSA 2271</strain>
    </source>
</reference>
<accession>A0ACC1HFK3</accession>
<evidence type="ECO:0000313" key="2">
    <source>
        <dbReference type="Proteomes" id="UP001145114"/>
    </source>
</evidence>
<protein>
    <submittedName>
        <fullName evidence="1">Uncharacterized protein</fullName>
    </submittedName>
</protein>